<accession>A0E5L7</accession>
<dbReference type="InterPro" id="IPR036498">
    <property type="entry name" value="Nfu/NifU_N_sf"/>
</dbReference>
<dbReference type="Gene3D" id="3.30.1370.70">
    <property type="entry name" value="Scaffold protein Nfu/NifU, N-terminal domain"/>
    <property type="match status" value="1"/>
</dbReference>
<gene>
    <name evidence="3" type="ORF">GSPATT00003445001</name>
</gene>
<dbReference type="GeneID" id="5043766"/>
<sequence length="196" mass="23075">MLKFKNIYKLLIQVKQVPNPNFLKFIPIGKQSKRCLMFTTCLKPIQHNGVTREFYGMDYISISKKNESKWDDLRSRIFEQIFDQYESNQEGSEKQFLFEGFKQNKDSVIQDDDSKPIQLIKDILNHRIRPDFQEIGGDIVFREFDELNGILYLYKKGSCVECPATATTLKNRFEKMLCQNVDQVKQVIAEDYVGYD</sequence>
<dbReference type="GO" id="GO:0005506">
    <property type="term" value="F:iron ion binding"/>
    <property type="evidence" value="ECO:0007669"/>
    <property type="project" value="InterPro"/>
</dbReference>
<evidence type="ECO:0000259" key="2">
    <source>
        <dbReference type="SMART" id="SM00932"/>
    </source>
</evidence>
<dbReference type="KEGG" id="ptm:GSPATT00003445001"/>
<evidence type="ECO:0000313" key="3">
    <source>
        <dbReference type="EMBL" id="CAK90584.1"/>
    </source>
</evidence>
<keyword evidence="4" id="KW-1185">Reference proteome</keyword>
<dbReference type="EMBL" id="CT868660">
    <property type="protein sequence ID" value="CAK90584.1"/>
    <property type="molecule type" value="Genomic_DNA"/>
</dbReference>
<name>A0E5L7_PARTE</name>
<dbReference type="GO" id="GO:0051539">
    <property type="term" value="F:4 iron, 4 sulfur cluster binding"/>
    <property type="evidence" value="ECO:0000318"/>
    <property type="project" value="GO_Central"/>
</dbReference>
<dbReference type="Proteomes" id="UP000000600">
    <property type="component" value="Unassembled WGS sequence"/>
</dbReference>
<dbReference type="RefSeq" id="XP_001457981.1">
    <property type="nucleotide sequence ID" value="XM_001457944.1"/>
</dbReference>
<reference evidence="3 4" key="1">
    <citation type="journal article" date="2006" name="Nature">
        <title>Global trends of whole-genome duplications revealed by the ciliate Paramecium tetraurelia.</title>
        <authorList>
            <consortium name="Genoscope"/>
            <person name="Aury J.-M."/>
            <person name="Jaillon O."/>
            <person name="Duret L."/>
            <person name="Noel B."/>
            <person name="Jubin C."/>
            <person name="Porcel B.M."/>
            <person name="Segurens B."/>
            <person name="Daubin V."/>
            <person name="Anthouard V."/>
            <person name="Aiach N."/>
            <person name="Arnaiz O."/>
            <person name="Billaut A."/>
            <person name="Beisson J."/>
            <person name="Blanc I."/>
            <person name="Bouhouche K."/>
            <person name="Camara F."/>
            <person name="Duharcourt S."/>
            <person name="Guigo R."/>
            <person name="Gogendeau D."/>
            <person name="Katinka M."/>
            <person name="Keller A.-M."/>
            <person name="Kissmehl R."/>
            <person name="Klotz C."/>
            <person name="Koll F."/>
            <person name="Le Moue A."/>
            <person name="Lepere C."/>
            <person name="Malinsky S."/>
            <person name="Nowacki M."/>
            <person name="Nowak J.K."/>
            <person name="Plattner H."/>
            <person name="Poulain J."/>
            <person name="Ruiz F."/>
            <person name="Serrano V."/>
            <person name="Zagulski M."/>
            <person name="Dessen P."/>
            <person name="Betermier M."/>
            <person name="Weissenbach J."/>
            <person name="Scarpelli C."/>
            <person name="Schachter V."/>
            <person name="Sperling L."/>
            <person name="Meyer E."/>
            <person name="Cohen J."/>
            <person name="Wincker P."/>
        </authorList>
    </citation>
    <scope>NUCLEOTIDE SEQUENCE [LARGE SCALE GENOMIC DNA]</scope>
    <source>
        <strain evidence="3 4">Stock d4-2</strain>
    </source>
</reference>
<feature type="domain" description="Scaffold protein Nfu/NifU N-terminal" evidence="2">
    <location>
        <begin position="12"/>
        <end position="88"/>
    </location>
</feature>
<dbReference type="HOGENOM" id="CLU_060555_0_2_1"/>
<dbReference type="InterPro" id="IPR001075">
    <property type="entry name" value="NIF_FeS_clus_asmbl_NifU_C"/>
</dbReference>
<dbReference type="GO" id="GO:0051604">
    <property type="term" value="P:protein maturation"/>
    <property type="evidence" value="ECO:0000318"/>
    <property type="project" value="GO_Central"/>
</dbReference>
<comment type="similarity">
    <text evidence="1">Belongs to the NifU family.</text>
</comment>
<dbReference type="AlphaFoldDB" id="A0E5L7"/>
<dbReference type="OrthoDB" id="565552at2759"/>
<dbReference type="SUPFAM" id="SSF117916">
    <property type="entry name" value="Fe-S cluster assembly (FSCA) domain-like"/>
    <property type="match status" value="1"/>
</dbReference>
<protein>
    <recommendedName>
        <fullName evidence="2">Scaffold protein Nfu/NifU N-terminal domain-containing protein</fullName>
    </recommendedName>
</protein>
<dbReference type="Pfam" id="PF08712">
    <property type="entry name" value="Nfu_N"/>
    <property type="match status" value="1"/>
</dbReference>
<dbReference type="SMART" id="SM00932">
    <property type="entry name" value="Nfu_N"/>
    <property type="match status" value="1"/>
</dbReference>
<dbReference type="GO" id="GO:0005739">
    <property type="term" value="C:mitochondrion"/>
    <property type="evidence" value="ECO:0000318"/>
    <property type="project" value="GO_Central"/>
</dbReference>
<dbReference type="PANTHER" id="PTHR11178">
    <property type="entry name" value="IRON-SULFUR CLUSTER SCAFFOLD PROTEIN NFU-RELATED"/>
    <property type="match status" value="1"/>
</dbReference>
<proteinExistence type="inferred from homology"/>
<dbReference type="InterPro" id="IPR034904">
    <property type="entry name" value="FSCA_dom_sf"/>
</dbReference>
<dbReference type="Gene3D" id="3.30.300.130">
    <property type="entry name" value="Fe-S cluster assembly (FSCA)"/>
    <property type="match status" value="1"/>
</dbReference>
<evidence type="ECO:0000313" key="4">
    <source>
        <dbReference type="Proteomes" id="UP000000600"/>
    </source>
</evidence>
<dbReference type="STRING" id="5888.A0E5L7"/>
<evidence type="ECO:0000256" key="1">
    <source>
        <dbReference type="ARBA" id="ARBA00006420"/>
    </source>
</evidence>
<dbReference type="InParanoid" id="A0E5L7"/>
<dbReference type="eggNOG" id="KOG2358">
    <property type="taxonomic scope" value="Eukaryota"/>
</dbReference>
<dbReference type="InterPro" id="IPR014824">
    <property type="entry name" value="Nfu/NifU_N"/>
</dbReference>
<dbReference type="PANTHER" id="PTHR11178:SF1">
    <property type="entry name" value="NFU1 IRON-SULFUR CLUSTER SCAFFOLD HOMOLOG, MITOCHONDRIAL"/>
    <property type="match status" value="1"/>
</dbReference>
<dbReference type="Pfam" id="PF01106">
    <property type="entry name" value="NifU"/>
    <property type="match status" value="1"/>
</dbReference>
<dbReference type="SUPFAM" id="SSF110836">
    <property type="entry name" value="Hypothetical protein SAV1430"/>
    <property type="match status" value="1"/>
</dbReference>
<dbReference type="GO" id="GO:0016226">
    <property type="term" value="P:iron-sulfur cluster assembly"/>
    <property type="evidence" value="ECO:0007669"/>
    <property type="project" value="InterPro"/>
</dbReference>
<organism evidence="3 4">
    <name type="scientific">Paramecium tetraurelia</name>
    <dbReference type="NCBI Taxonomy" id="5888"/>
    <lineage>
        <taxon>Eukaryota</taxon>
        <taxon>Sar</taxon>
        <taxon>Alveolata</taxon>
        <taxon>Ciliophora</taxon>
        <taxon>Intramacronucleata</taxon>
        <taxon>Oligohymenophorea</taxon>
        <taxon>Peniculida</taxon>
        <taxon>Parameciidae</taxon>
        <taxon>Paramecium</taxon>
    </lineage>
</organism>